<dbReference type="HOGENOM" id="CLU_2536683_0_0_9"/>
<gene>
    <name evidence="2" type="ordered locus">CKL_1906</name>
    <name evidence="3" type="ordered locus">CKL_2000</name>
</gene>
<dbReference type="Pfam" id="PF04545">
    <property type="entry name" value="Sigma70_r4"/>
    <property type="match status" value="1"/>
</dbReference>
<proteinExistence type="predicted"/>
<dbReference type="RefSeq" id="WP_012102297.1">
    <property type="nucleotide sequence ID" value="NC_009706.1"/>
</dbReference>
<evidence type="ECO:0000313" key="3">
    <source>
        <dbReference type="EMBL" id="EDK34012.1"/>
    </source>
</evidence>
<sequence length="83" mass="9709">MKENWYALLIASQRPVGVEQAFRIMNGDSIGRKKKYSKFTQDDIECMESLKSEGYTYRQIGKVYGISRDAVRSRINRRKQVQS</sequence>
<evidence type="ECO:0000313" key="2">
    <source>
        <dbReference type="EMBL" id="EDK33918.1"/>
    </source>
</evidence>
<keyword evidence="4" id="KW-1185">Reference proteome</keyword>
<dbReference type="GO" id="GO:0003700">
    <property type="term" value="F:DNA-binding transcription factor activity"/>
    <property type="evidence" value="ECO:0007669"/>
    <property type="project" value="InterPro"/>
</dbReference>
<protein>
    <recommendedName>
        <fullName evidence="1">RNA polymerase sigma-70 region 4 domain-containing protein</fullName>
    </recommendedName>
</protein>
<dbReference type="InterPro" id="IPR036388">
    <property type="entry name" value="WH-like_DNA-bd_sf"/>
</dbReference>
<dbReference type="SUPFAM" id="SSF88659">
    <property type="entry name" value="Sigma3 and sigma4 domains of RNA polymerase sigma factors"/>
    <property type="match status" value="1"/>
</dbReference>
<organism evidence="2 4">
    <name type="scientific">Clostridium kluyveri (strain ATCC 8527 / DSM 555 / NBRC 12016 / NCIMB 10680 / K1)</name>
    <dbReference type="NCBI Taxonomy" id="431943"/>
    <lineage>
        <taxon>Bacteria</taxon>
        <taxon>Bacillati</taxon>
        <taxon>Bacillota</taxon>
        <taxon>Clostridia</taxon>
        <taxon>Eubacteriales</taxon>
        <taxon>Clostridiaceae</taxon>
        <taxon>Clostridium</taxon>
    </lineage>
</organism>
<feature type="domain" description="RNA polymerase sigma-70 region 4" evidence="1">
    <location>
        <begin position="52"/>
        <end position="77"/>
    </location>
</feature>
<evidence type="ECO:0000313" key="4">
    <source>
        <dbReference type="Proteomes" id="UP000002411"/>
    </source>
</evidence>
<name>A5MYH2_CLOK5</name>
<accession>A5MYH2</accession>
<dbReference type="Gene3D" id="1.10.10.10">
    <property type="entry name" value="Winged helix-like DNA-binding domain superfamily/Winged helix DNA-binding domain"/>
    <property type="match status" value="1"/>
</dbReference>
<dbReference type="KEGG" id="ckl:CKL_2000"/>
<reference evidence="2 4" key="1">
    <citation type="journal article" date="2008" name="Proc. Natl. Acad. Sci. U.S.A.">
        <title>The genome of Clostridium kluyveri, a strict anaerobe with unique metabolic features.</title>
        <authorList>
            <person name="Seedorf H."/>
            <person name="Fricke W.F."/>
            <person name="Veith B."/>
            <person name="Brueggemann H."/>
            <person name="Liesegang H."/>
            <person name="Strittmatter A."/>
            <person name="Miethke M."/>
            <person name="Buckel W."/>
            <person name="Hinderberger J."/>
            <person name="Li F."/>
            <person name="Hagemeier C."/>
            <person name="Thauer R.K."/>
            <person name="Gottschalk G."/>
        </authorList>
    </citation>
    <scope>NUCLEOTIDE SEQUENCE [LARGE SCALE GENOMIC DNA]</scope>
    <source>
        <strain evidence="4">ATCC 8527 / DSM 555 / NCIMB 10680</strain>
        <strain evidence="2">DSM 555</strain>
    </source>
</reference>
<dbReference type="InterPro" id="IPR013324">
    <property type="entry name" value="RNA_pol_sigma_r3/r4-like"/>
</dbReference>
<dbReference type="KEGG" id="ckl:CKL_1906"/>
<dbReference type="AlphaFoldDB" id="A5MYH2"/>
<dbReference type="EMBL" id="CP000673">
    <property type="protein sequence ID" value="EDK34012.1"/>
    <property type="molecule type" value="Genomic_DNA"/>
</dbReference>
<dbReference type="GO" id="GO:0006352">
    <property type="term" value="P:DNA-templated transcription initiation"/>
    <property type="evidence" value="ECO:0007669"/>
    <property type="project" value="InterPro"/>
</dbReference>
<dbReference type="Proteomes" id="UP000002411">
    <property type="component" value="Chromosome"/>
</dbReference>
<evidence type="ECO:0000259" key="1">
    <source>
        <dbReference type="Pfam" id="PF04545"/>
    </source>
</evidence>
<dbReference type="InterPro" id="IPR007630">
    <property type="entry name" value="RNA_pol_sigma70_r4"/>
</dbReference>
<dbReference type="EMBL" id="CP000673">
    <property type="protein sequence ID" value="EDK33918.1"/>
    <property type="molecule type" value="Genomic_DNA"/>
</dbReference>
<dbReference type="STRING" id="431943.CKL_1906"/>